<feature type="compositionally biased region" description="Basic and acidic residues" evidence="1">
    <location>
        <begin position="1"/>
        <end position="11"/>
    </location>
</feature>
<proteinExistence type="predicted"/>
<dbReference type="EMBL" id="DWXG01000026">
    <property type="protein sequence ID" value="HJB97527.1"/>
    <property type="molecule type" value="Genomic_DNA"/>
</dbReference>
<comment type="caution">
    <text evidence="2">The sequence shown here is derived from an EMBL/GenBank/DDBJ whole genome shotgun (WGS) entry which is preliminary data.</text>
</comment>
<evidence type="ECO:0000313" key="3">
    <source>
        <dbReference type="Proteomes" id="UP000826793"/>
    </source>
</evidence>
<feature type="compositionally biased region" description="Basic and acidic residues" evidence="1">
    <location>
        <begin position="19"/>
        <end position="47"/>
    </location>
</feature>
<reference evidence="2" key="1">
    <citation type="journal article" date="2021" name="PeerJ">
        <title>Extensive microbial diversity within the chicken gut microbiome revealed by metagenomics and culture.</title>
        <authorList>
            <person name="Gilroy R."/>
            <person name="Ravi A."/>
            <person name="Getino M."/>
            <person name="Pursley I."/>
            <person name="Horton D.L."/>
            <person name="Alikhan N.F."/>
            <person name="Baker D."/>
            <person name="Gharbi K."/>
            <person name="Hall N."/>
            <person name="Watson M."/>
            <person name="Adriaenssens E.M."/>
            <person name="Foster-Nyarko E."/>
            <person name="Jarju S."/>
            <person name="Secka A."/>
            <person name="Antonio M."/>
            <person name="Oren A."/>
            <person name="Chaudhuri R.R."/>
            <person name="La Ragione R."/>
            <person name="Hildebrand F."/>
            <person name="Pallen M.J."/>
        </authorList>
    </citation>
    <scope>NUCLEOTIDE SEQUENCE</scope>
    <source>
        <strain evidence="2">CHK185-1770</strain>
    </source>
</reference>
<protein>
    <submittedName>
        <fullName evidence="2">Uncharacterized protein</fullName>
    </submittedName>
</protein>
<evidence type="ECO:0000313" key="2">
    <source>
        <dbReference type="EMBL" id="HJB97527.1"/>
    </source>
</evidence>
<accession>A0A9D2MU15</accession>
<evidence type="ECO:0000256" key="1">
    <source>
        <dbReference type="SAM" id="MobiDB-lite"/>
    </source>
</evidence>
<feature type="region of interest" description="Disordered" evidence="1">
    <location>
        <begin position="1"/>
        <end position="47"/>
    </location>
</feature>
<organism evidence="2 3">
    <name type="scientific">Candidatus Acutalibacter pullicola</name>
    <dbReference type="NCBI Taxonomy" id="2838417"/>
    <lineage>
        <taxon>Bacteria</taxon>
        <taxon>Bacillati</taxon>
        <taxon>Bacillota</taxon>
        <taxon>Clostridia</taxon>
        <taxon>Eubacteriales</taxon>
        <taxon>Acutalibacteraceae</taxon>
        <taxon>Acutalibacter</taxon>
    </lineage>
</organism>
<dbReference type="Proteomes" id="UP000826793">
    <property type="component" value="Unassembled WGS sequence"/>
</dbReference>
<reference evidence="2" key="2">
    <citation type="submission" date="2021-04" db="EMBL/GenBank/DDBJ databases">
        <authorList>
            <person name="Gilroy R."/>
        </authorList>
    </citation>
    <scope>NUCLEOTIDE SEQUENCE</scope>
    <source>
        <strain evidence="2">CHK185-1770</strain>
    </source>
</reference>
<name>A0A9D2MU15_9FIRM</name>
<sequence length="62" mass="7284">MPREDREKCPVKFDAVGSLRKEEQAQKRGGKGEEKGRKKELEKNAKKMKKSVDKWGAVWYYI</sequence>
<gene>
    <name evidence="2" type="ORF">H9710_02980</name>
</gene>
<dbReference type="AlphaFoldDB" id="A0A9D2MU15"/>